<name>A0ABN2QH02_9PSEU</name>
<proteinExistence type="inferred from homology"/>
<feature type="domain" description="Erythromycin biosynthesis protein CIII-like C-terminal" evidence="3">
    <location>
        <begin position="266"/>
        <end position="393"/>
    </location>
</feature>
<dbReference type="InterPro" id="IPR006326">
    <property type="entry name" value="UDPGT_MGT-like"/>
</dbReference>
<dbReference type="CDD" id="cd03784">
    <property type="entry name" value="GT1_Gtf-like"/>
    <property type="match status" value="1"/>
</dbReference>
<dbReference type="InterPro" id="IPR002213">
    <property type="entry name" value="UDP_glucos_trans"/>
</dbReference>
<dbReference type="InterPro" id="IPR050426">
    <property type="entry name" value="Glycosyltransferase_28"/>
</dbReference>
<comment type="caution">
    <text evidence="4">The sequence shown here is derived from an EMBL/GenBank/DDBJ whole genome shotgun (WGS) entry which is preliminary data.</text>
</comment>
<dbReference type="RefSeq" id="WP_344416275.1">
    <property type="nucleotide sequence ID" value="NZ_BAAANN010000007.1"/>
</dbReference>
<evidence type="ECO:0000259" key="3">
    <source>
        <dbReference type="Pfam" id="PF06722"/>
    </source>
</evidence>
<dbReference type="PANTHER" id="PTHR48050:SF13">
    <property type="entry name" value="STEROL 3-BETA-GLUCOSYLTRANSFERASE UGT80A2"/>
    <property type="match status" value="1"/>
</dbReference>
<reference evidence="4 5" key="1">
    <citation type="journal article" date="2019" name="Int. J. Syst. Evol. Microbiol.">
        <title>The Global Catalogue of Microorganisms (GCM) 10K type strain sequencing project: providing services to taxonomists for standard genome sequencing and annotation.</title>
        <authorList>
            <consortium name="The Broad Institute Genomics Platform"/>
            <consortium name="The Broad Institute Genome Sequencing Center for Infectious Disease"/>
            <person name="Wu L."/>
            <person name="Ma J."/>
        </authorList>
    </citation>
    <scope>NUCLEOTIDE SEQUENCE [LARGE SCALE GENOMIC DNA]</scope>
    <source>
        <strain evidence="4 5">JCM 14545</strain>
    </source>
</reference>
<comment type="similarity">
    <text evidence="1">Belongs to the UDP-glycosyltransferase family.</text>
</comment>
<accession>A0ABN2QH02</accession>
<evidence type="ECO:0000256" key="2">
    <source>
        <dbReference type="ARBA" id="ARBA00022679"/>
    </source>
</evidence>
<keyword evidence="2" id="KW-0808">Transferase</keyword>
<dbReference type="PANTHER" id="PTHR48050">
    <property type="entry name" value="STEROL 3-BETA-GLUCOSYLTRANSFERASE"/>
    <property type="match status" value="1"/>
</dbReference>
<keyword evidence="5" id="KW-1185">Reference proteome</keyword>
<dbReference type="SUPFAM" id="SSF53756">
    <property type="entry name" value="UDP-Glycosyltransferase/glycogen phosphorylase"/>
    <property type="match status" value="1"/>
</dbReference>
<protein>
    <submittedName>
        <fullName evidence="4">Macrolide-inactivating glycosyltransferase</fullName>
    </submittedName>
</protein>
<dbReference type="Proteomes" id="UP001501116">
    <property type="component" value="Unassembled WGS sequence"/>
</dbReference>
<dbReference type="Pfam" id="PF06722">
    <property type="entry name" value="EryCIII-like_C"/>
    <property type="match status" value="1"/>
</dbReference>
<sequence>MSLSSPVRRHYAFFSFPGIGHVRPTLPIVHELVARGHRVTYFVADRLAHLVAGSGAEVVEYFSEFPEPVGEVRTVDETARMLIDLMREGLAPLHGALEAFAEQPPDLIVHDDNSTHTARLLAHRWNLPLVRLYPHFYTIDEPAGDPQTEQPDDGEVTAASLGAHAGLIAAGERMFADLAALGYDRETALSVLRCEDAASNLSFAPRFLQPGADEDLPDRFLCIGPSPDPVPEGSWEPPAGRAAILVSLGTSAKTSPEFFRRCALALAAEDRQVVLTVGGRVDPAEVGELPDGVEVHQWLPHALVLPHASAYVGSAGLNSFNSALRWHVPLVSVPLTLEQEATASRVDELGLGVRLDFDDVTPESVRQAVSTITSDPAYAERMRRMSETIDAENAASRAADEIEFQTPVAVR</sequence>
<evidence type="ECO:0000313" key="5">
    <source>
        <dbReference type="Proteomes" id="UP001501116"/>
    </source>
</evidence>
<gene>
    <name evidence="4" type="primary">mgt_2</name>
    <name evidence="4" type="ORF">GCM10009754_21490</name>
</gene>
<evidence type="ECO:0000256" key="1">
    <source>
        <dbReference type="ARBA" id="ARBA00009995"/>
    </source>
</evidence>
<dbReference type="Gene3D" id="3.40.50.2000">
    <property type="entry name" value="Glycogen Phosphorylase B"/>
    <property type="match status" value="2"/>
</dbReference>
<dbReference type="NCBIfam" id="TIGR01426">
    <property type="entry name" value="MGT"/>
    <property type="match status" value="1"/>
</dbReference>
<evidence type="ECO:0000313" key="4">
    <source>
        <dbReference type="EMBL" id="GAA1952255.1"/>
    </source>
</evidence>
<organism evidence="4 5">
    <name type="scientific">Amycolatopsis minnesotensis</name>
    <dbReference type="NCBI Taxonomy" id="337894"/>
    <lineage>
        <taxon>Bacteria</taxon>
        <taxon>Bacillati</taxon>
        <taxon>Actinomycetota</taxon>
        <taxon>Actinomycetes</taxon>
        <taxon>Pseudonocardiales</taxon>
        <taxon>Pseudonocardiaceae</taxon>
        <taxon>Amycolatopsis</taxon>
    </lineage>
</organism>
<dbReference type="InterPro" id="IPR010610">
    <property type="entry name" value="EryCIII-like_C"/>
</dbReference>
<dbReference type="EMBL" id="BAAANN010000007">
    <property type="protein sequence ID" value="GAA1952255.1"/>
    <property type="molecule type" value="Genomic_DNA"/>
</dbReference>